<dbReference type="AlphaFoldDB" id="A0A521DI52"/>
<reference evidence="2 3" key="1">
    <citation type="submission" date="2017-05" db="EMBL/GenBank/DDBJ databases">
        <authorList>
            <person name="Varghese N."/>
            <person name="Submissions S."/>
        </authorList>
    </citation>
    <scope>NUCLEOTIDE SEQUENCE [LARGE SCALE GENOMIC DNA]</scope>
    <source>
        <strain evidence="2 3">DSM 45474</strain>
    </source>
</reference>
<dbReference type="PANTHER" id="PTHR13887">
    <property type="entry name" value="GLUTATHIONE S-TRANSFERASE KAPPA"/>
    <property type="match status" value="1"/>
</dbReference>
<dbReference type="GO" id="GO:0016491">
    <property type="term" value="F:oxidoreductase activity"/>
    <property type="evidence" value="ECO:0007669"/>
    <property type="project" value="InterPro"/>
</dbReference>
<dbReference type="Pfam" id="PF01323">
    <property type="entry name" value="DSBA"/>
    <property type="match status" value="1"/>
</dbReference>
<dbReference type="RefSeq" id="WP_142505655.1">
    <property type="nucleotide sequence ID" value="NZ_FXTI01000006.1"/>
</dbReference>
<organism evidence="2 3">
    <name type="scientific">Melghirimyces algeriensis</name>
    <dbReference type="NCBI Taxonomy" id="910412"/>
    <lineage>
        <taxon>Bacteria</taxon>
        <taxon>Bacillati</taxon>
        <taxon>Bacillota</taxon>
        <taxon>Bacilli</taxon>
        <taxon>Bacillales</taxon>
        <taxon>Thermoactinomycetaceae</taxon>
        <taxon>Melghirimyces</taxon>
    </lineage>
</organism>
<keyword evidence="3" id="KW-1185">Reference proteome</keyword>
<proteinExistence type="predicted"/>
<evidence type="ECO:0000259" key="1">
    <source>
        <dbReference type="Pfam" id="PF01323"/>
    </source>
</evidence>
<dbReference type="CDD" id="cd03024">
    <property type="entry name" value="DsbA_FrnE"/>
    <property type="match status" value="1"/>
</dbReference>
<evidence type="ECO:0000313" key="2">
    <source>
        <dbReference type="EMBL" id="SMO71262.1"/>
    </source>
</evidence>
<dbReference type="OrthoDB" id="9799122at2"/>
<dbReference type="InterPro" id="IPR036249">
    <property type="entry name" value="Thioredoxin-like_sf"/>
</dbReference>
<dbReference type="EMBL" id="FXTI01000006">
    <property type="protein sequence ID" value="SMO71262.1"/>
    <property type="molecule type" value="Genomic_DNA"/>
</dbReference>
<dbReference type="Proteomes" id="UP000315636">
    <property type="component" value="Unassembled WGS sequence"/>
</dbReference>
<accession>A0A521DI52</accession>
<name>A0A521DI52_9BACL</name>
<dbReference type="Gene3D" id="3.40.30.10">
    <property type="entry name" value="Glutaredoxin"/>
    <property type="match status" value="1"/>
</dbReference>
<keyword evidence="2" id="KW-0413">Isomerase</keyword>
<protein>
    <submittedName>
        <fullName evidence="2">Predicted dithiol-disulfide isomerase, DsbA family</fullName>
    </submittedName>
</protein>
<evidence type="ECO:0000313" key="3">
    <source>
        <dbReference type="Proteomes" id="UP000315636"/>
    </source>
</evidence>
<sequence length="211" mass="24167">MSVNVKVYSDYICPFCFLAKASFEKAIQGKDVEVEWMPFELRPSPSPKLDPVNDPSKRMGWDQFIKPTAKKWGVHMKLPYVSPHPYTNLAFEGFHFSKEHGKGKEYNDRVFTAFFQEEQDIGDIDVLTNIAGEVGLNQGDFREALMTRKYKEIQQQSLKHANEEAQITAVPTFIIGDERIQGVVNKETFERILDQELKKNRNSVANGCNAM</sequence>
<dbReference type="SUPFAM" id="SSF52833">
    <property type="entry name" value="Thioredoxin-like"/>
    <property type="match status" value="1"/>
</dbReference>
<feature type="domain" description="DSBA-like thioredoxin" evidence="1">
    <location>
        <begin position="5"/>
        <end position="193"/>
    </location>
</feature>
<dbReference type="PANTHER" id="PTHR13887:SF33">
    <property type="entry name" value="ISOMERASE"/>
    <property type="match status" value="1"/>
</dbReference>
<gene>
    <name evidence="2" type="ORF">SAMN06264849_10662</name>
</gene>
<dbReference type="GO" id="GO:0016853">
    <property type="term" value="F:isomerase activity"/>
    <property type="evidence" value="ECO:0007669"/>
    <property type="project" value="UniProtKB-KW"/>
</dbReference>
<dbReference type="InterPro" id="IPR001853">
    <property type="entry name" value="DSBA-like_thioredoxin_dom"/>
</dbReference>